<evidence type="ECO:0000313" key="3">
    <source>
        <dbReference type="Proteomes" id="UP000030103"/>
    </source>
</evidence>
<protein>
    <submittedName>
        <fullName evidence="1">Uncharacterized protein</fullName>
    </submittedName>
</protein>
<organism evidence="1 3">
    <name type="scientific">Porphyromonas macacae</name>
    <dbReference type="NCBI Taxonomy" id="28115"/>
    <lineage>
        <taxon>Bacteria</taxon>
        <taxon>Pseudomonadati</taxon>
        <taxon>Bacteroidota</taxon>
        <taxon>Bacteroidia</taxon>
        <taxon>Bacteroidales</taxon>
        <taxon>Porphyromonadaceae</taxon>
        <taxon>Porphyromonas</taxon>
    </lineage>
</organism>
<gene>
    <name evidence="1" type="ORF">HQ47_00190</name>
    <name evidence="2" type="ORF">NCTC11632_00908</name>
</gene>
<dbReference type="OrthoDB" id="1494649at2"/>
<dbReference type="STRING" id="28115.HQ47_00190"/>
<reference evidence="2 4" key="2">
    <citation type="submission" date="2018-06" db="EMBL/GenBank/DDBJ databases">
        <authorList>
            <consortium name="Pathogen Informatics"/>
            <person name="Doyle S."/>
        </authorList>
    </citation>
    <scope>NUCLEOTIDE SEQUENCE [LARGE SCALE GENOMIC DNA]</scope>
    <source>
        <strain evidence="2 4">NCTC11632</strain>
    </source>
</reference>
<keyword evidence="3" id="KW-1185">Reference proteome</keyword>
<dbReference type="Proteomes" id="UP000254156">
    <property type="component" value="Unassembled WGS sequence"/>
</dbReference>
<sequence>MEQRDLIRDLAEETGRTIGKALVMLLRLKQKGSEQEAVVVTNGWLKQELGLDTNRLIELSDKESEQYISQYCTTADHLTEFSQYLIDAAVILSESDRERSVKMLERAEGLLTMADLWGKELSVRRIRLKGLISQLLASDLKDITDCDKTII</sequence>
<dbReference type="RefSeq" id="WP_025004645.1">
    <property type="nucleotide sequence ID" value="NZ_JASBZX010000021.1"/>
</dbReference>
<dbReference type="AlphaFoldDB" id="A0A0A2EJE5"/>
<dbReference type="EMBL" id="UGTF01000002">
    <property type="protein sequence ID" value="SUB88825.1"/>
    <property type="molecule type" value="Genomic_DNA"/>
</dbReference>
<reference evidence="1 3" key="1">
    <citation type="submission" date="2014-09" db="EMBL/GenBank/DDBJ databases">
        <title>Draft Genome Sequence of Porphyromonas macacae COT-192_OH2859.</title>
        <authorList>
            <person name="Wallis C."/>
            <person name="Deusch O."/>
            <person name="O'Flynn C."/>
            <person name="Davis I."/>
            <person name="Horsfall A."/>
            <person name="Kirkwood N."/>
            <person name="Harris S."/>
            <person name="Eisen J.A."/>
            <person name="Coil D.A."/>
            <person name="Darling A.E."/>
            <person name="Jospin G."/>
            <person name="Alexiev A."/>
        </authorList>
    </citation>
    <scope>NUCLEOTIDE SEQUENCE [LARGE SCALE GENOMIC DNA]</scope>
    <source>
        <strain evidence="3">COT-192 OH2859</strain>
        <strain evidence="1">COT-192_OH2859</strain>
    </source>
</reference>
<evidence type="ECO:0000313" key="2">
    <source>
        <dbReference type="EMBL" id="SUB88825.1"/>
    </source>
</evidence>
<accession>A0A0A2EJE5</accession>
<dbReference type="Proteomes" id="UP000030103">
    <property type="component" value="Unassembled WGS sequence"/>
</dbReference>
<name>A0A0A2EJE5_9PORP</name>
<evidence type="ECO:0000313" key="1">
    <source>
        <dbReference type="EMBL" id="KGN76494.1"/>
    </source>
</evidence>
<proteinExistence type="predicted"/>
<evidence type="ECO:0000313" key="4">
    <source>
        <dbReference type="Proteomes" id="UP000254156"/>
    </source>
</evidence>
<dbReference type="EMBL" id="JRFA01000001">
    <property type="protein sequence ID" value="KGN76494.1"/>
    <property type="molecule type" value="Genomic_DNA"/>
</dbReference>